<sequence length="312" mass="28535">MGVEGGAAVAVDGSVVDGCAAAPVAVDGGAVGPAAAGDGYSVDAGGVPADGGGVDSGGRRTSVEDAFVAGGVVVVAGAGVAAGAGAAVCWAAVDAAGGTCWWGGGGVLVVGTGGAAAAVDGGFGVPRSCVDGSVVVDGCGGGVAVAGSAVAGSAAVVVAGGLGVPGSGVDGRGVGVAVAGSGVDGGAAVSVCGGLVVGILWGVGMLQAMLCCMPESLVWVVMGGPVIPCMGPGFGMAAILALASSLAMCSISSHGSKPSSLLEMDTTDGSIQYASTTVWPDVGEDGAVDAGPVVSLRRSSAMATGGCKGHNA</sequence>
<accession>A0A1Q9DJH9</accession>
<evidence type="ECO:0000256" key="1">
    <source>
        <dbReference type="SAM" id="Phobius"/>
    </source>
</evidence>
<keyword evidence="1" id="KW-0812">Transmembrane</keyword>
<reference evidence="2 3" key="1">
    <citation type="submission" date="2016-02" db="EMBL/GenBank/DDBJ databases">
        <title>Genome analysis of coral dinoflagellate symbionts highlights evolutionary adaptations to a symbiotic lifestyle.</title>
        <authorList>
            <person name="Aranda M."/>
            <person name="Li Y."/>
            <person name="Liew Y.J."/>
            <person name="Baumgarten S."/>
            <person name="Simakov O."/>
            <person name="Wilson M."/>
            <person name="Piel J."/>
            <person name="Ashoor H."/>
            <person name="Bougouffa S."/>
            <person name="Bajic V.B."/>
            <person name="Ryu T."/>
            <person name="Ravasi T."/>
            <person name="Bayer T."/>
            <person name="Micklem G."/>
            <person name="Kim H."/>
            <person name="Bhak J."/>
            <person name="Lajeunesse T.C."/>
            <person name="Voolstra C.R."/>
        </authorList>
    </citation>
    <scope>NUCLEOTIDE SEQUENCE [LARGE SCALE GENOMIC DNA]</scope>
    <source>
        <strain evidence="2 3">CCMP2467</strain>
    </source>
</reference>
<evidence type="ECO:0000313" key="3">
    <source>
        <dbReference type="Proteomes" id="UP000186817"/>
    </source>
</evidence>
<gene>
    <name evidence="2" type="ORF">AK812_SmicGene22571</name>
</gene>
<feature type="transmembrane region" description="Helical" evidence="1">
    <location>
        <begin position="66"/>
        <end position="93"/>
    </location>
</feature>
<comment type="caution">
    <text evidence="2">The sequence shown here is derived from an EMBL/GenBank/DDBJ whole genome shotgun (WGS) entry which is preliminary data.</text>
</comment>
<feature type="transmembrane region" description="Helical" evidence="1">
    <location>
        <begin position="217"/>
        <end position="243"/>
    </location>
</feature>
<name>A0A1Q9DJH9_SYMMI</name>
<dbReference type="Proteomes" id="UP000186817">
    <property type="component" value="Unassembled WGS sequence"/>
</dbReference>
<organism evidence="2 3">
    <name type="scientific">Symbiodinium microadriaticum</name>
    <name type="common">Dinoflagellate</name>
    <name type="synonym">Zooxanthella microadriatica</name>
    <dbReference type="NCBI Taxonomy" id="2951"/>
    <lineage>
        <taxon>Eukaryota</taxon>
        <taxon>Sar</taxon>
        <taxon>Alveolata</taxon>
        <taxon>Dinophyceae</taxon>
        <taxon>Suessiales</taxon>
        <taxon>Symbiodiniaceae</taxon>
        <taxon>Symbiodinium</taxon>
    </lineage>
</organism>
<feature type="transmembrane region" description="Helical" evidence="1">
    <location>
        <begin position="187"/>
        <end position="210"/>
    </location>
</feature>
<keyword evidence="1" id="KW-0472">Membrane</keyword>
<keyword evidence="1" id="KW-1133">Transmembrane helix</keyword>
<proteinExistence type="predicted"/>
<dbReference type="EMBL" id="LSRX01000508">
    <property type="protein sequence ID" value="OLP95318.1"/>
    <property type="molecule type" value="Genomic_DNA"/>
</dbReference>
<protein>
    <submittedName>
        <fullName evidence="2">Uncharacterized protein</fullName>
    </submittedName>
</protein>
<keyword evidence="3" id="KW-1185">Reference proteome</keyword>
<evidence type="ECO:0000313" key="2">
    <source>
        <dbReference type="EMBL" id="OLP95318.1"/>
    </source>
</evidence>
<dbReference type="AlphaFoldDB" id="A0A1Q9DJH9"/>